<reference evidence="1" key="1">
    <citation type="submission" date="2021-05" db="EMBL/GenBank/DDBJ databases">
        <title>Draft genomes of bacteria isolated from model marine particles.</title>
        <authorList>
            <person name="Datta M.S."/>
            <person name="Schwartzman J.A."/>
            <person name="Enke T.N."/>
            <person name="Saavedra J."/>
            <person name="Cermak N."/>
            <person name="Cordero O.X."/>
        </authorList>
    </citation>
    <scope>NUCLEOTIDE SEQUENCE</scope>
    <source>
        <strain evidence="1">I2M19</strain>
    </source>
</reference>
<dbReference type="Proteomes" id="UP001647509">
    <property type="component" value="Unassembled WGS sequence"/>
</dbReference>
<protein>
    <submittedName>
        <fullName evidence="1">DUF5004 domain-containing protein</fullName>
    </submittedName>
</protein>
<keyword evidence="2" id="KW-1185">Reference proteome</keyword>
<proteinExistence type="predicted"/>
<name>A0ACC5UCH1_9FLAO</name>
<dbReference type="EMBL" id="JAHKPD010000025">
    <property type="protein sequence ID" value="MBU2952041.1"/>
    <property type="molecule type" value="Genomic_DNA"/>
</dbReference>
<organism evidence="1 2">
    <name type="scientific">Pseudotamlana agarivorans</name>
    <dbReference type="NCBI Taxonomy" id="481183"/>
    <lineage>
        <taxon>Bacteria</taxon>
        <taxon>Pseudomonadati</taxon>
        <taxon>Bacteroidota</taxon>
        <taxon>Flavobacteriia</taxon>
        <taxon>Flavobacteriales</taxon>
        <taxon>Flavobacteriaceae</taxon>
        <taxon>Pseudotamlana</taxon>
    </lineage>
</organism>
<accession>A0ACC5UCH1</accession>
<sequence>MNKSILVVKSILALTFLSALIVSCSDDTSESLCMDPLVGALTDHETEFSGTWILKSVVADEAIDLTDDDTDNPSTDIYAQYDACSQDASYTFSSDRGYTFEQGNQAGDCENQQEGDGTWKLEENNILTFVSNCFSANTALELNEDISEFSIEGPAVFQDVDGNNVKVIIITTYEKPAIN</sequence>
<comment type="caution">
    <text evidence="1">The sequence shown here is derived from an EMBL/GenBank/DDBJ whole genome shotgun (WGS) entry which is preliminary data.</text>
</comment>
<evidence type="ECO:0000313" key="1">
    <source>
        <dbReference type="EMBL" id="MBU2952041.1"/>
    </source>
</evidence>
<evidence type="ECO:0000313" key="2">
    <source>
        <dbReference type="Proteomes" id="UP001647509"/>
    </source>
</evidence>
<gene>
    <name evidence="1" type="ORF">KO493_15180</name>
</gene>